<reference evidence="4" key="1">
    <citation type="submission" date="2021-01" db="EMBL/GenBank/DDBJ databases">
        <title>Lacisediminihabitans sp. nov. strain G11-30, isolated from Antarctic Soil.</title>
        <authorList>
            <person name="Li J."/>
        </authorList>
    </citation>
    <scope>NUCLEOTIDE SEQUENCE</scope>
    <source>
        <strain evidence="4">G11-30</strain>
    </source>
</reference>
<dbReference type="InterPro" id="IPR000182">
    <property type="entry name" value="GNAT_dom"/>
</dbReference>
<dbReference type="Pfam" id="PF00583">
    <property type="entry name" value="Acetyltransf_1"/>
    <property type="match status" value="1"/>
</dbReference>
<evidence type="ECO:0000256" key="2">
    <source>
        <dbReference type="ARBA" id="ARBA00023315"/>
    </source>
</evidence>
<evidence type="ECO:0000256" key="1">
    <source>
        <dbReference type="ARBA" id="ARBA00022679"/>
    </source>
</evidence>
<dbReference type="SUPFAM" id="SSF55729">
    <property type="entry name" value="Acyl-CoA N-acyltransferases (Nat)"/>
    <property type="match status" value="1"/>
</dbReference>
<dbReference type="PANTHER" id="PTHR43877">
    <property type="entry name" value="AMINOALKYLPHOSPHONATE N-ACETYLTRANSFERASE-RELATED-RELATED"/>
    <property type="match status" value="1"/>
</dbReference>
<name>A0A934SIA4_9MICO</name>
<dbReference type="AlphaFoldDB" id="A0A934SIA4"/>
<keyword evidence="5" id="KW-1185">Reference proteome</keyword>
<comment type="caution">
    <text evidence="4">The sequence shown here is derived from an EMBL/GenBank/DDBJ whole genome shotgun (WGS) entry which is preliminary data.</text>
</comment>
<keyword evidence="1" id="KW-0808">Transferase</keyword>
<feature type="domain" description="N-acetyltransferase" evidence="3">
    <location>
        <begin position="4"/>
        <end position="153"/>
    </location>
</feature>
<dbReference type="EMBL" id="JAEPES010000001">
    <property type="protein sequence ID" value="MBK4346108.1"/>
    <property type="molecule type" value="Genomic_DNA"/>
</dbReference>
<dbReference type="Gene3D" id="3.40.630.30">
    <property type="match status" value="1"/>
</dbReference>
<gene>
    <name evidence="4" type="ORF">IV501_00540</name>
</gene>
<protein>
    <submittedName>
        <fullName evidence="4">GNAT family N-acetyltransferase</fullName>
    </submittedName>
</protein>
<dbReference type="InterPro" id="IPR016181">
    <property type="entry name" value="Acyl_CoA_acyltransferase"/>
</dbReference>
<dbReference type="Proteomes" id="UP000636458">
    <property type="component" value="Unassembled WGS sequence"/>
</dbReference>
<dbReference type="CDD" id="cd04301">
    <property type="entry name" value="NAT_SF"/>
    <property type="match status" value="1"/>
</dbReference>
<accession>A0A934SIA4</accession>
<dbReference type="InterPro" id="IPR050832">
    <property type="entry name" value="Bact_Acetyltransf"/>
</dbReference>
<dbReference type="GO" id="GO:0016747">
    <property type="term" value="F:acyltransferase activity, transferring groups other than amino-acyl groups"/>
    <property type="evidence" value="ECO:0007669"/>
    <property type="project" value="InterPro"/>
</dbReference>
<keyword evidence="2" id="KW-0012">Acyltransferase</keyword>
<evidence type="ECO:0000259" key="3">
    <source>
        <dbReference type="PROSITE" id="PS51186"/>
    </source>
</evidence>
<dbReference type="PANTHER" id="PTHR43877:SF1">
    <property type="entry name" value="ACETYLTRANSFERASE"/>
    <property type="match status" value="1"/>
</dbReference>
<dbReference type="PROSITE" id="PS51186">
    <property type="entry name" value="GNAT"/>
    <property type="match status" value="1"/>
</dbReference>
<evidence type="ECO:0000313" key="5">
    <source>
        <dbReference type="Proteomes" id="UP000636458"/>
    </source>
</evidence>
<sequence>MSELTIRDLRDTDVDAWSELYRGYRAFYLLADDDAIVQRTWGWLQAREYGLRGIVAEDEHGELVALAHLRLFARPSSGALGLYLDDLFTSADARGRGVGGRMLERCAELATESGATIVRWITAVDNTTARSLYDAKGRATSWVTYEMDAAFVG</sequence>
<proteinExistence type="predicted"/>
<dbReference type="RefSeq" id="WP_200554469.1">
    <property type="nucleotide sequence ID" value="NZ_JAEPES010000001.1"/>
</dbReference>
<organism evidence="4 5">
    <name type="scientific">Lacisediminihabitans changchengi</name>
    <dbReference type="NCBI Taxonomy" id="2787634"/>
    <lineage>
        <taxon>Bacteria</taxon>
        <taxon>Bacillati</taxon>
        <taxon>Actinomycetota</taxon>
        <taxon>Actinomycetes</taxon>
        <taxon>Micrococcales</taxon>
        <taxon>Microbacteriaceae</taxon>
        <taxon>Lacisediminihabitans</taxon>
    </lineage>
</organism>
<evidence type="ECO:0000313" key="4">
    <source>
        <dbReference type="EMBL" id="MBK4346108.1"/>
    </source>
</evidence>